<evidence type="ECO:0000256" key="2">
    <source>
        <dbReference type="ARBA" id="ARBA00022475"/>
    </source>
</evidence>
<evidence type="ECO:0000256" key="4">
    <source>
        <dbReference type="ARBA" id="ARBA00022989"/>
    </source>
</evidence>
<dbReference type="Proteomes" id="UP000559598">
    <property type="component" value="Unassembled WGS sequence"/>
</dbReference>
<keyword evidence="2" id="KW-1003">Cell membrane</keyword>
<accession>A0A840DU59</accession>
<feature type="signal peptide" evidence="8">
    <location>
        <begin position="1"/>
        <end position="26"/>
    </location>
</feature>
<reference evidence="9 10" key="1">
    <citation type="submission" date="2020-08" db="EMBL/GenBank/DDBJ databases">
        <title>Genomic Encyclopedia of Type Strains, Phase IV (KMG-IV): sequencing the most valuable type-strain genomes for metagenomic binning, comparative biology and taxonomic classification.</title>
        <authorList>
            <person name="Goeker M."/>
        </authorList>
    </citation>
    <scope>NUCLEOTIDE SEQUENCE [LARGE SCALE GENOMIC DNA]</scope>
    <source>
        <strain evidence="9 10">DSM 17075</strain>
    </source>
</reference>
<evidence type="ECO:0000256" key="1">
    <source>
        <dbReference type="ARBA" id="ARBA00004236"/>
    </source>
</evidence>
<feature type="chain" id="PRO_5032733494" evidence="8">
    <location>
        <begin position="27"/>
        <end position="218"/>
    </location>
</feature>
<keyword evidence="10" id="KW-1185">Reference proteome</keyword>
<keyword evidence="9" id="KW-0966">Cell projection</keyword>
<dbReference type="GO" id="GO:0016020">
    <property type="term" value="C:membrane"/>
    <property type="evidence" value="ECO:0007669"/>
    <property type="project" value="InterPro"/>
</dbReference>
<evidence type="ECO:0000256" key="7">
    <source>
        <dbReference type="SAM" id="Phobius"/>
    </source>
</evidence>
<dbReference type="EMBL" id="JACIDE010000002">
    <property type="protein sequence ID" value="MBB4072666.1"/>
    <property type="molecule type" value="Genomic_DNA"/>
</dbReference>
<organism evidence="9 10">
    <name type="scientific">Anoxybacteroides voinovskiense</name>
    <dbReference type="NCBI Taxonomy" id="230470"/>
    <lineage>
        <taxon>Bacteria</taxon>
        <taxon>Bacillati</taxon>
        <taxon>Bacillota</taxon>
        <taxon>Bacilli</taxon>
        <taxon>Bacillales</taxon>
        <taxon>Anoxybacillaceae</taxon>
        <taxon>Anoxybacteroides</taxon>
    </lineage>
</organism>
<comment type="caution">
    <text evidence="9">The sequence shown here is derived from an EMBL/GenBank/DDBJ whole genome shotgun (WGS) entry which is preliminary data.</text>
</comment>
<proteinExistence type="predicted"/>
<evidence type="ECO:0000256" key="3">
    <source>
        <dbReference type="ARBA" id="ARBA00022692"/>
    </source>
</evidence>
<feature type="coiled-coil region" evidence="6">
    <location>
        <begin position="189"/>
        <end position="216"/>
    </location>
</feature>
<dbReference type="NCBIfam" id="NF009951">
    <property type="entry name" value="PRK13415.1"/>
    <property type="match status" value="1"/>
</dbReference>
<protein>
    <submittedName>
        <fullName evidence="9">Flagellar protein FliO/FliZ</fullName>
    </submittedName>
</protein>
<dbReference type="Pfam" id="PF04347">
    <property type="entry name" value="FliO"/>
    <property type="match status" value="1"/>
</dbReference>
<evidence type="ECO:0000313" key="10">
    <source>
        <dbReference type="Proteomes" id="UP000559598"/>
    </source>
</evidence>
<keyword evidence="6" id="KW-0175">Coiled coil</keyword>
<dbReference type="AlphaFoldDB" id="A0A840DU59"/>
<keyword evidence="4 7" id="KW-1133">Transmembrane helix</keyword>
<dbReference type="GO" id="GO:0044781">
    <property type="term" value="P:bacterial-type flagellum organization"/>
    <property type="evidence" value="ECO:0007669"/>
    <property type="project" value="InterPro"/>
</dbReference>
<feature type="transmembrane region" description="Helical" evidence="7">
    <location>
        <begin position="71"/>
        <end position="89"/>
    </location>
</feature>
<name>A0A840DU59_9BACL</name>
<keyword evidence="3 7" id="KW-0812">Transmembrane</keyword>
<evidence type="ECO:0000256" key="6">
    <source>
        <dbReference type="SAM" id="Coils"/>
    </source>
</evidence>
<keyword evidence="9" id="KW-0969">Cilium</keyword>
<evidence type="ECO:0000313" key="9">
    <source>
        <dbReference type="EMBL" id="MBB4072666.1"/>
    </source>
</evidence>
<sequence length="218" mass="24521">MLQLRTIILALLVAVVVASQTNIAFAEQSPTVKQCIDHPETCEKAPATKNATNDTQPAQAVSVTAWDVVKLIFATLFVLALIYALLRFMNKRSRWLAKRGLVEHLGGAHVGTNRSVQLVKVGKRIFIVGVGDSVQLLKEIEDEKEINELLAMHNESLQKMLEPNELLLSWLNRLTKNNAKEETQTTSFRTLFAKQMQELTKERQKLLKQIEKGTTSDE</sequence>
<evidence type="ECO:0000256" key="5">
    <source>
        <dbReference type="ARBA" id="ARBA00023136"/>
    </source>
</evidence>
<keyword evidence="9" id="KW-0282">Flagellum</keyword>
<keyword evidence="5 7" id="KW-0472">Membrane</keyword>
<comment type="subcellular location">
    <subcellularLocation>
        <location evidence="1">Cell membrane</location>
    </subcellularLocation>
</comment>
<evidence type="ECO:0000256" key="8">
    <source>
        <dbReference type="SAM" id="SignalP"/>
    </source>
</evidence>
<gene>
    <name evidence="9" type="ORF">GGR02_000412</name>
</gene>
<dbReference type="RefSeq" id="WP_183183084.1">
    <property type="nucleotide sequence ID" value="NZ_BMNP01000001.1"/>
</dbReference>
<dbReference type="InterPro" id="IPR022781">
    <property type="entry name" value="Flagellar_biosynth_FliO"/>
</dbReference>
<keyword evidence="8" id="KW-0732">Signal</keyword>